<dbReference type="AlphaFoldDB" id="A0A645EEC0"/>
<evidence type="ECO:0000313" key="1">
    <source>
        <dbReference type="EMBL" id="MPM99765.1"/>
    </source>
</evidence>
<name>A0A645EEC0_9ZZZZ</name>
<gene>
    <name evidence="1" type="ORF">SDC9_146959</name>
</gene>
<evidence type="ECO:0008006" key="2">
    <source>
        <dbReference type="Google" id="ProtNLM"/>
    </source>
</evidence>
<protein>
    <recommendedName>
        <fullName evidence="2">ACT domain-containing protein</fullName>
    </recommendedName>
</protein>
<comment type="caution">
    <text evidence="1">The sequence shown here is derived from an EMBL/GenBank/DDBJ whole genome shotgun (WGS) entry which is preliminary data.</text>
</comment>
<reference evidence="1" key="1">
    <citation type="submission" date="2019-08" db="EMBL/GenBank/DDBJ databases">
        <authorList>
            <person name="Kucharzyk K."/>
            <person name="Murdoch R.W."/>
            <person name="Higgins S."/>
            <person name="Loffler F."/>
        </authorList>
    </citation>
    <scope>NUCLEOTIDE SEQUENCE</scope>
</reference>
<dbReference type="EMBL" id="VSSQ01045844">
    <property type="protein sequence ID" value="MPM99765.1"/>
    <property type="molecule type" value="Genomic_DNA"/>
</dbReference>
<organism evidence="1">
    <name type="scientific">bioreactor metagenome</name>
    <dbReference type="NCBI Taxonomy" id="1076179"/>
    <lineage>
        <taxon>unclassified sequences</taxon>
        <taxon>metagenomes</taxon>
        <taxon>ecological metagenomes</taxon>
    </lineage>
</organism>
<sequence>MRQIVITISEIYLNRLSIVAEELHKEGLIITHLYEFGVIIGVAEEELIPRIRAHKEIVSLVEEKKIDIPPPYTEIQ</sequence>
<proteinExistence type="predicted"/>
<accession>A0A645EEC0</accession>